<gene>
    <name evidence="1" type="ORF">Phi18:3_gp102</name>
</gene>
<proteinExistence type="predicted"/>
<reference evidence="2" key="2">
    <citation type="submission" date="2013-03" db="EMBL/GenBank/DDBJ databases">
        <title>The Cellulophaga phages: a novel, diverse, and globally ubiquitous model system.</title>
        <authorList>
            <person name="Holmfeldt K."/>
            <person name="Solonenko N."/>
            <person name="Shah M."/>
            <person name="Corrier K."/>
            <person name="Riemann L."/>
            <person name="VerBerkmoes N.C."/>
            <person name="Sullivan M.B."/>
        </authorList>
    </citation>
    <scope>NUCLEOTIDE SEQUENCE [LARGE SCALE GENOMIC DNA]</scope>
</reference>
<dbReference type="GeneID" id="16797172"/>
<reference evidence="1 2" key="1">
    <citation type="journal article" date="2013" name="Proc. Natl. Acad. Sci. U.S.A.">
        <title>Twelve previously unknown phage genera are ubiquitous in global oceans.</title>
        <authorList>
            <person name="Holmfeldt K."/>
            <person name="Solonenko N."/>
            <person name="Shah M."/>
            <person name="Corrier K."/>
            <person name="Riemann L."/>
            <person name="Verberkmoes N.C."/>
            <person name="Sullivan M.B."/>
        </authorList>
    </citation>
    <scope>NUCLEOTIDE SEQUENCE [LARGE SCALE GENOMIC DNA]</scope>
    <source>
        <strain evidence="1">Phi18:3</strain>
    </source>
</reference>
<evidence type="ECO:0000313" key="2">
    <source>
        <dbReference type="Proteomes" id="UP000014728"/>
    </source>
</evidence>
<dbReference type="Proteomes" id="UP000014728">
    <property type="component" value="Segment"/>
</dbReference>
<organism evidence="1 2">
    <name type="scientific">Cellulophaga phage phi18:3</name>
    <dbReference type="NCBI Taxonomy" id="1327983"/>
    <lineage>
        <taxon>Viruses</taxon>
        <taxon>Duplodnaviria</taxon>
        <taxon>Heunggongvirae</taxon>
        <taxon>Uroviricota</taxon>
        <taxon>Caudoviricetes</taxon>
        <taxon>Pachyviridae</taxon>
        <taxon>Baltivirus</taxon>
        <taxon>Baltivirus phi18tres</taxon>
    </lineage>
</organism>
<dbReference type="KEGG" id="vg:16797172"/>
<accession>R9ZZ45</accession>
<evidence type="ECO:0000313" key="1">
    <source>
        <dbReference type="EMBL" id="AGO48614.1"/>
    </source>
</evidence>
<protein>
    <submittedName>
        <fullName evidence="1">Uncharacterized protein</fullName>
    </submittedName>
</protein>
<keyword evidence="2" id="KW-1185">Reference proteome</keyword>
<sequence>MEQKNPSRLGRVLNITGRYIELKKASTKDNINIRYIS</sequence>
<name>R9ZZ45_9CAUD</name>
<dbReference type="EMBL" id="KC821620">
    <property type="protein sequence ID" value="AGO48614.1"/>
    <property type="molecule type" value="Genomic_DNA"/>
</dbReference>
<dbReference type="RefSeq" id="YP_008241295.1">
    <property type="nucleotide sequence ID" value="NC_021794.1"/>
</dbReference>